<evidence type="ECO:0008006" key="4">
    <source>
        <dbReference type="Google" id="ProtNLM"/>
    </source>
</evidence>
<dbReference type="Proteomes" id="UP000325577">
    <property type="component" value="Linkage Group LG2"/>
</dbReference>
<feature type="coiled-coil region" evidence="1">
    <location>
        <begin position="524"/>
        <end position="551"/>
    </location>
</feature>
<dbReference type="EMBL" id="CM018043">
    <property type="protein sequence ID" value="KAA8532049.1"/>
    <property type="molecule type" value="Genomic_DNA"/>
</dbReference>
<dbReference type="GO" id="GO:0048367">
    <property type="term" value="P:shoot system development"/>
    <property type="evidence" value="ECO:0007669"/>
    <property type="project" value="InterPro"/>
</dbReference>
<sequence length="565" mass="63143">MAGSSASLALQYHVRSISLPSRLHPSSTKIETELNKLTNWAISSASTIVPLTADTIRTGLVGLAELYNYVEELVNSPLNQQALLQHQHRILVEEALQVGLLDSCGVAKDLLLMMKEHVQDLQSALRRKVGDLSIGSNISAYICFRKKLIKKDIPKSLRALKQIESKIGSSTRLDENHHLSMVIGMLRKVIAITISVFRAFLLFLSDSNSKAKPSGWSLISKLMLTRSVASERGQKIFNEVGRVDSTLHSLRGCIQSNDAKVDVQMAHRRLQTLDASIESLEAGLDRLFRSHPTTLTIEEKLNQLKTWEASSTPTAETIFQGLSGLEELFKCVDDLYNLPLTQQALSQHQHEKWVNELLDGSVRLLDICGITRDAMSQIKEHVRYLQSALRRRKGDLSIESSIAKYTCFRKKMKKDAKKLISAMKQMDNKIETLPVLDLDHHVSSVIKVLREAGAMSILIFQTVLLFLSVPVSKPKPTRWLLVSKLLHKGAVACEEQEENVNELESVDVALQALCGSDSSGVDRMQIAQKRLEALEASIEVLENGLECMFRRLIKSRASFLNLISH</sequence>
<name>A0A5J5AP75_9ASTE</name>
<gene>
    <name evidence="2" type="ORF">F0562_006809</name>
</gene>
<accession>A0A5J5AP75</accession>
<evidence type="ECO:0000313" key="3">
    <source>
        <dbReference type="Proteomes" id="UP000325577"/>
    </source>
</evidence>
<organism evidence="2 3">
    <name type="scientific">Nyssa sinensis</name>
    <dbReference type="NCBI Taxonomy" id="561372"/>
    <lineage>
        <taxon>Eukaryota</taxon>
        <taxon>Viridiplantae</taxon>
        <taxon>Streptophyta</taxon>
        <taxon>Embryophyta</taxon>
        <taxon>Tracheophyta</taxon>
        <taxon>Spermatophyta</taxon>
        <taxon>Magnoliopsida</taxon>
        <taxon>eudicotyledons</taxon>
        <taxon>Gunneridae</taxon>
        <taxon>Pentapetalae</taxon>
        <taxon>asterids</taxon>
        <taxon>Cornales</taxon>
        <taxon>Nyssaceae</taxon>
        <taxon>Nyssa</taxon>
    </lineage>
</organism>
<evidence type="ECO:0000256" key="1">
    <source>
        <dbReference type="SAM" id="Coils"/>
    </source>
</evidence>
<dbReference type="GO" id="GO:0048364">
    <property type="term" value="P:root development"/>
    <property type="evidence" value="ECO:0007669"/>
    <property type="project" value="InterPro"/>
</dbReference>
<dbReference type="AlphaFoldDB" id="A0A5J5AP75"/>
<dbReference type="Pfam" id="PF03087">
    <property type="entry name" value="BPS1"/>
    <property type="match status" value="2"/>
</dbReference>
<dbReference type="OrthoDB" id="1701699at2759"/>
<proteinExistence type="predicted"/>
<protein>
    <recommendedName>
        <fullName evidence="4">DUF241 domain-containing protein</fullName>
    </recommendedName>
</protein>
<reference evidence="2 3" key="1">
    <citation type="submission" date="2019-09" db="EMBL/GenBank/DDBJ databases">
        <title>A chromosome-level genome assembly of the Chinese tupelo Nyssa sinensis.</title>
        <authorList>
            <person name="Yang X."/>
            <person name="Kang M."/>
            <person name="Yang Y."/>
            <person name="Xiong H."/>
            <person name="Wang M."/>
            <person name="Zhang Z."/>
            <person name="Wang Z."/>
            <person name="Wu H."/>
            <person name="Ma T."/>
            <person name="Liu J."/>
            <person name="Xi Z."/>
        </authorList>
    </citation>
    <scope>NUCLEOTIDE SEQUENCE [LARGE SCALE GENOMIC DNA]</scope>
    <source>
        <strain evidence="2">J267</strain>
        <tissue evidence="2">Leaf</tissue>
    </source>
</reference>
<keyword evidence="1" id="KW-0175">Coiled coil</keyword>
<dbReference type="PANTHER" id="PTHR33070:SF109">
    <property type="entry name" value="DOMAIN PROTEIN, PUTATIVE (DUF241)-RELATED"/>
    <property type="match status" value="1"/>
</dbReference>
<keyword evidence="3" id="KW-1185">Reference proteome</keyword>
<evidence type="ECO:0000313" key="2">
    <source>
        <dbReference type="EMBL" id="KAA8532049.1"/>
    </source>
</evidence>
<dbReference type="PANTHER" id="PTHR33070">
    <property type="entry name" value="OS06G0725500 PROTEIN"/>
    <property type="match status" value="1"/>
</dbReference>
<dbReference type="InterPro" id="IPR004320">
    <property type="entry name" value="BPS1_pln"/>
</dbReference>